<proteinExistence type="predicted"/>
<dbReference type="EMBL" id="NKUJ01000201">
    <property type="protein sequence ID" value="RMJ10487.1"/>
    <property type="molecule type" value="Genomic_DNA"/>
</dbReference>
<keyword evidence="2" id="KW-1133">Transmembrane helix</keyword>
<evidence type="ECO:0000313" key="3">
    <source>
        <dbReference type="EMBL" id="RMJ10487.1"/>
    </source>
</evidence>
<evidence type="ECO:0000256" key="2">
    <source>
        <dbReference type="SAM" id="Phobius"/>
    </source>
</evidence>
<feature type="compositionally biased region" description="Basic residues" evidence="1">
    <location>
        <begin position="618"/>
        <end position="630"/>
    </location>
</feature>
<feature type="transmembrane region" description="Helical" evidence="2">
    <location>
        <begin position="6"/>
        <end position="25"/>
    </location>
</feature>
<feature type="compositionally biased region" description="Basic and acidic residues" evidence="1">
    <location>
        <begin position="552"/>
        <end position="576"/>
    </location>
</feature>
<gene>
    <name evidence="3" type="ORF">CDV36_009870</name>
</gene>
<evidence type="ECO:0000313" key="4">
    <source>
        <dbReference type="Proteomes" id="UP000277212"/>
    </source>
</evidence>
<sequence length="630" mass="72062">MGIMNMVVMSIIMRVITDMVITMVITRHIAMDTMKAIVMDMDIMRLTVTDTAKVIVMVTTKSIATVIAKITAMDMIKCMTASTANLTTIDILRIIMAIITTHHRHGHLHPHYHHHHTHHSHPIRPCYILTEKSLCRDLYILAEKADHAAHLVQTSLCRQNSTCWNHIREAIYKLEYGLDLFDKYVDHTTLEKCFTRSEEAVVTKCYIHYAQSVIRLLKVTHESGRYLEGEVDRPILTAINSLRAADRAFVLDLGRRIESKESLKVIMRKQGAEDGTTGDSVQEAFNRFIFTPLITGEDFKNHPSEAEERARKIESYGKGGRKAMDMVIMDTDITDITVMDMANMESMDMDMDIAVTDTGITNMESMDMDITAMDMNMVTAASTVVLRGMARMEVTPRLFLMFERARMVIIMFITTGIIMATREVITTDIIMVIITAIRRTIMSFTGIRTSMVTATTTDIIMGKSMVITTAIRKVTMRLTSTRMSMAMGTSTVMATDIRKAIITATATRATIMSRPLTPNPTQEEDHIHRHRFHDDDDVESSNSKTSPYSHYHAKEQNEHVRPKNRDRDGHCDDERHHGKGKKDKNIHYFIDEVYDEEDSKHNGRLHDDHRHHDSPYRHHEKSKHKDRKDS</sequence>
<dbReference type="AlphaFoldDB" id="A0A3M2RYV4"/>
<feature type="compositionally biased region" description="Basic and acidic residues" evidence="1">
    <location>
        <begin position="598"/>
        <end position="617"/>
    </location>
</feature>
<evidence type="ECO:0000256" key="1">
    <source>
        <dbReference type="SAM" id="MobiDB-lite"/>
    </source>
</evidence>
<feature type="region of interest" description="Disordered" evidence="1">
    <location>
        <begin position="531"/>
        <end position="630"/>
    </location>
</feature>
<comment type="caution">
    <text evidence="3">The sequence shown here is derived from an EMBL/GenBank/DDBJ whole genome shotgun (WGS) entry which is preliminary data.</text>
</comment>
<dbReference type="STRING" id="2010991.A0A3M2RYV4"/>
<dbReference type="Proteomes" id="UP000277212">
    <property type="component" value="Unassembled WGS sequence"/>
</dbReference>
<reference evidence="3 4" key="1">
    <citation type="submission" date="2017-06" db="EMBL/GenBank/DDBJ databases">
        <title>Comparative genomic analysis of Ambrosia Fusariam Clade fungi.</title>
        <authorList>
            <person name="Stajich J.E."/>
            <person name="Carrillo J."/>
            <person name="Kijimoto T."/>
            <person name="Eskalen A."/>
            <person name="O'Donnell K."/>
            <person name="Kasson M."/>
        </authorList>
    </citation>
    <scope>NUCLEOTIDE SEQUENCE [LARGE SCALE GENOMIC DNA]</scope>
    <source>
        <strain evidence="3">UCR3666</strain>
    </source>
</reference>
<dbReference type="OrthoDB" id="5150382at2759"/>
<protein>
    <submittedName>
        <fullName evidence="3">Uncharacterized protein</fullName>
    </submittedName>
</protein>
<organism evidence="3 4">
    <name type="scientific">Fusarium kuroshium</name>
    <dbReference type="NCBI Taxonomy" id="2010991"/>
    <lineage>
        <taxon>Eukaryota</taxon>
        <taxon>Fungi</taxon>
        <taxon>Dikarya</taxon>
        <taxon>Ascomycota</taxon>
        <taxon>Pezizomycotina</taxon>
        <taxon>Sordariomycetes</taxon>
        <taxon>Hypocreomycetidae</taxon>
        <taxon>Hypocreales</taxon>
        <taxon>Nectriaceae</taxon>
        <taxon>Fusarium</taxon>
        <taxon>Fusarium solani species complex</taxon>
    </lineage>
</organism>
<keyword evidence="2" id="KW-0812">Transmembrane</keyword>
<keyword evidence="4" id="KW-1185">Reference proteome</keyword>
<name>A0A3M2RYV4_9HYPO</name>
<accession>A0A3M2RYV4</accession>
<keyword evidence="2" id="KW-0472">Membrane</keyword>